<dbReference type="GO" id="GO:0006310">
    <property type="term" value="P:DNA recombination"/>
    <property type="evidence" value="ECO:0007669"/>
    <property type="project" value="UniProtKB-KW"/>
</dbReference>
<comment type="cofactor">
    <cofactor evidence="9">
        <name>Mg(2+)</name>
        <dbReference type="ChEBI" id="CHEBI:18420"/>
    </cofactor>
</comment>
<feature type="domain" description="DNA helicase Pif1-like 2B" evidence="13">
    <location>
        <begin position="484"/>
        <end position="516"/>
    </location>
</feature>
<evidence type="ECO:0000256" key="8">
    <source>
        <dbReference type="ARBA" id="ARBA00023235"/>
    </source>
</evidence>
<evidence type="ECO:0000256" key="3">
    <source>
        <dbReference type="ARBA" id="ARBA00022801"/>
    </source>
</evidence>
<dbReference type="InterPro" id="IPR003840">
    <property type="entry name" value="DNA_helicase_dom"/>
</dbReference>
<feature type="region of interest" description="Disordered" evidence="10">
    <location>
        <begin position="1"/>
        <end position="42"/>
    </location>
</feature>
<keyword evidence="6" id="KW-0238">DNA-binding</keyword>
<keyword evidence="3 9" id="KW-0378">Hydrolase</keyword>
<evidence type="ECO:0000259" key="13">
    <source>
        <dbReference type="Pfam" id="PF21530"/>
    </source>
</evidence>
<dbReference type="Pfam" id="PF02689">
    <property type="entry name" value="Herpes_Helicase"/>
    <property type="match status" value="1"/>
</dbReference>
<dbReference type="OrthoDB" id="432234at2759"/>
<dbReference type="EC" id="5.6.2.3" evidence="9"/>
<evidence type="ECO:0000256" key="7">
    <source>
        <dbReference type="ARBA" id="ARBA00023204"/>
    </source>
</evidence>
<dbReference type="Pfam" id="PF21530">
    <property type="entry name" value="Pif1_2B_dom"/>
    <property type="match status" value="1"/>
</dbReference>
<keyword evidence="8" id="KW-0413">Isomerase</keyword>
<dbReference type="InterPro" id="IPR027417">
    <property type="entry name" value="P-loop_NTPase"/>
</dbReference>
<comment type="catalytic activity">
    <reaction evidence="9">
        <text>ATP + H2O = ADP + phosphate + H(+)</text>
        <dbReference type="Rhea" id="RHEA:13065"/>
        <dbReference type="ChEBI" id="CHEBI:15377"/>
        <dbReference type="ChEBI" id="CHEBI:15378"/>
        <dbReference type="ChEBI" id="CHEBI:30616"/>
        <dbReference type="ChEBI" id="CHEBI:43474"/>
        <dbReference type="ChEBI" id="CHEBI:456216"/>
        <dbReference type="EC" id="5.6.2.3"/>
    </reaction>
</comment>
<evidence type="ECO:0000259" key="12">
    <source>
        <dbReference type="Pfam" id="PF05970"/>
    </source>
</evidence>
<organism evidence="14 15">
    <name type="scientific">Paraphaeosphaeria minitans</name>
    <dbReference type="NCBI Taxonomy" id="565426"/>
    <lineage>
        <taxon>Eukaryota</taxon>
        <taxon>Fungi</taxon>
        <taxon>Dikarya</taxon>
        <taxon>Ascomycota</taxon>
        <taxon>Pezizomycotina</taxon>
        <taxon>Dothideomycetes</taxon>
        <taxon>Pleosporomycetidae</taxon>
        <taxon>Pleosporales</taxon>
        <taxon>Massarineae</taxon>
        <taxon>Didymosphaeriaceae</taxon>
        <taxon>Paraphaeosphaeria</taxon>
    </lineage>
</organism>
<reference evidence="14" key="1">
    <citation type="journal article" date="2020" name="Mol. Plant Microbe Interact.">
        <title>Genome Sequence of the Biocontrol Agent Coniothyrium minitans strain Conio (IMI 134523).</title>
        <authorList>
            <person name="Patel D."/>
            <person name="Shittu T.A."/>
            <person name="Baroncelli R."/>
            <person name="Muthumeenakshi S."/>
            <person name="Osborne T.H."/>
            <person name="Janganan T.K."/>
            <person name="Sreenivasaprasad S."/>
        </authorList>
    </citation>
    <scope>NUCLEOTIDE SEQUENCE</scope>
    <source>
        <strain evidence="14">Conio</strain>
    </source>
</reference>
<dbReference type="Pfam" id="PF05970">
    <property type="entry name" value="PIF1"/>
    <property type="match status" value="1"/>
</dbReference>
<dbReference type="CDD" id="cd18809">
    <property type="entry name" value="SF1_C_RecD"/>
    <property type="match status" value="1"/>
</dbReference>
<evidence type="ECO:0000256" key="4">
    <source>
        <dbReference type="ARBA" id="ARBA00022806"/>
    </source>
</evidence>
<dbReference type="Gene3D" id="3.40.50.300">
    <property type="entry name" value="P-loop containing nucleotide triphosphate hydrolases"/>
    <property type="match status" value="2"/>
</dbReference>
<protein>
    <recommendedName>
        <fullName evidence="9">ATP-dependent DNA helicase</fullName>
        <ecNumber evidence="9">5.6.2.3</ecNumber>
    </recommendedName>
</protein>
<evidence type="ECO:0000259" key="11">
    <source>
        <dbReference type="Pfam" id="PF02689"/>
    </source>
</evidence>
<keyword evidence="2 9" id="KW-0227">DNA damage</keyword>
<sequence length="689" mass="77628">MSSRSSFKRPHDGAASEPNKRQKQEGTICPEEAHTCEVPSTGGKKKYYAIWGGPNPGVHHTVWDVARNWAERFSVKQRSFKDADSASHYYQEQKMRFPGLVDMRRQSHGAPQSPVDPRRPQPPRATAPDLDADFIPLKEEGGSLQCQISITPSPGYPAPSSLVSDLAPSRDPPLSPEQVKLVDLIVNKRENVFYTGSAGVGKSRVLKAFRQRLSALGYKVNVVAPTGRAALDINGSTTWSCAGWTPASMKKPLEELLREAWQKTTKRRLQKTDVLVIDEISMVENFHLERLNAIMKEVRQNGKAFGGVEVVITGDFCQLPPVNPFKFCIICGKGLVEISKKSAYECVECDKIYNDEDKWAFQSQAWEEADFVHVNLKTVFRQRDRAFTDILQKLRLGMPLLASDREILCQSKPNIDKAVKLYPRKADVKRINDAEFKKLRTEPRVYHSIDNFEQQNHHGVLQVYNTRAADGTLVKLSEHRYESHLELKQGMLVVLLANISIAEGLVNGSQGTIVGFQNFWDTKADSKSDELITSEIETDLEGDYKGYRARRIFDFMAAESCKQWPIVRFYHKGQARDVIIEANCYPTELGDEPASDPRYSLLSRTQIPLMAAWAMTIHKSQGMTLEKVEVDLSENFEEGMAYVALSRATTLEGLRVISFPENAEMGCNEEVRDFLAKKFNIANGTNDQM</sequence>
<feature type="region of interest" description="Disordered" evidence="10">
    <location>
        <begin position="105"/>
        <end position="129"/>
    </location>
</feature>
<keyword evidence="7 9" id="KW-0234">DNA repair</keyword>
<accession>A0A9P6GK53</accession>
<evidence type="ECO:0000256" key="2">
    <source>
        <dbReference type="ARBA" id="ARBA00022763"/>
    </source>
</evidence>
<evidence type="ECO:0000313" key="15">
    <source>
        <dbReference type="Proteomes" id="UP000756921"/>
    </source>
</evidence>
<name>A0A9P6GK53_9PLEO</name>
<keyword evidence="1 9" id="KW-0547">Nucleotide-binding</keyword>
<dbReference type="EMBL" id="WJXW01000004">
    <property type="protein sequence ID" value="KAF9736666.1"/>
    <property type="molecule type" value="Genomic_DNA"/>
</dbReference>
<feature type="compositionally biased region" description="Basic and acidic residues" evidence="10">
    <location>
        <begin position="9"/>
        <end position="24"/>
    </location>
</feature>
<evidence type="ECO:0000256" key="10">
    <source>
        <dbReference type="SAM" id="MobiDB-lite"/>
    </source>
</evidence>
<feature type="domain" description="DNA helicase Pif1-like DEAD-box helicase" evidence="12">
    <location>
        <begin position="174"/>
        <end position="323"/>
    </location>
</feature>
<dbReference type="SUPFAM" id="SSF52540">
    <property type="entry name" value="P-loop containing nucleoside triphosphate hydrolases"/>
    <property type="match status" value="2"/>
</dbReference>
<keyword evidence="9" id="KW-0233">DNA recombination</keyword>
<evidence type="ECO:0000256" key="1">
    <source>
        <dbReference type="ARBA" id="ARBA00022741"/>
    </source>
</evidence>
<feature type="domain" description="DNA replication helicase" evidence="11">
    <location>
        <begin position="610"/>
        <end position="659"/>
    </location>
</feature>
<dbReference type="GO" id="GO:0006281">
    <property type="term" value="P:DNA repair"/>
    <property type="evidence" value="ECO:0007669"/>
    <property type="project" value="UniProtKB-KW"/>
</dbReference>
<gene>
    <name evidence="14" type="ORF">PMIN01_04445</name>
</gene>
<dbReference type="PANTHER" id="PTHR47642">
    <property type="entry name" value="ATP-DEPENDENT DNA HELICASE"/>
    <property type="match status" value="1"/>
</dbReference>
<comment type="similarity">
    <text evidence="9">Belongs to the helicase family.</text>
</comment>
<evidence type="ECO:0000256" key="9">
    <source>
        <dbReference type="RuleBase" id="RU363044"/>
    </source>
</evidence>
<dbReference type="Proteomes" id="UP000756921">
    <property type="component" value="Unassembled WGS sequence"/>
</dbReference>
<dbReference type="InterPro" id="IPR051055">
    <property type="entry name" value="PIF1_helicase"/>
</dbReference>
<dbReference type="InterPro" id="IPR010285">
    <property type="entry name" value="DNA_helicase_pif1-like_DEAD"/>
</dbReference>
<proteinExistence type="inferred from homology"/>
<evidence type="ECO:0000256" key="6">
    <source>
        <dbReference type="ARBA" id="ARBA00023125"/>
    </source>
</evidence>
<dbReference type="GO" id="GO:0005524">
    <property type="term" value="F:ATP binding"/>
    <property type="evidence" value="ECO:0007669"/>
    <property type="project" value="UniProtKB-KW"/>
</dbReference>
<dbReference type="GO" id="GO:0000723">
    <property type="term" value="P:telomere maintenance"/>
    <property type="evidence" value="ECO:0007669"/>
    <property type="project" value="InterPro"/>
</dbReference>
<keyword evidence="5 9" id="KW-0067">ATP-binding</keyword>
<evidence type="ECO:0000313" key="14">
    <source>
        <dbReference type="EMBL" id="KAF9736666.1"/>
    </source>
</evidence>
<evidence type="ECO:0000256" key="5">
    <source>
        <dbReference type="ARBA" id="ARBA00022840"/>
    </source>
</evidence>
<dbReference type="GO" id="GO:0016787">
    <property type="term" value="F:hydrolase activity"/>
    <property type="evidence" value="ECO:0007669"/>
    <property type="project" value="UniProtKB-KW"/>
</dbReference>
<keyword evidence="15" id="KW-1185">Reference proteome</keyword>
<dbReference type="InterPro" id="IPR049163">
    <property type="entry name" value="Pif1-like_2B_dom"/>
</dbReference>
<keyword evidence="4 9" id="KW-0347">Helicase</keyword>
<dbReference type="AlphaFoldDB" id="A0A9P6GK53"/>
<comment type="caution">
    <text evidence="14">The sequence shown here is derived from an EMBL/GenBank/DDBJ whole genome shotgun (WGS) entry which is preliminary data.</text>
</comment>
<dbReference type="PANTHER" id="PTHR47642:SF5">
    <property type="entry name" value="ATP-DEPENDENT DNA HELICASE"/>
    <property type="match status" value="1"/>
</dbReference>
<dbReference type="GO" id="GO:0043139">
    <property type="term" value="F:5'-3' DNA helicase activity"/>
    <property type="evidence" value="ECO:0007669"/>
    <property type="project" value="UniProtKB-EC"/>
</dbReference>